<dbReference type="InterPro" id="IPR025323">
    <property type="entry name" value="DUF4229"/>
</dbReference>
<evidence type="ECO:0008006" key="6">
    <source>
        <dbReference type="Google" id="ProtNLM"/>
    </source>
</evidence>
<dbReference type="Proteomes" id="UP000516380">
    <property type="component" value="Chromosome"/>
</dbReference>
<dbReference type="EMBL" id="AP023343">
    <property type="protein sequence ID" value="BCI91354.1"/>
    <property type="molecule type" value="Genomic_DNA"/>
</dbReference>
<dbReference type="EMBL" id="MVBM01000010">
    <property type="protein sequence ID" value="OOK65691.1"/>
    <property type="molecule type" value="Genomic_DNA"/>
</dbReference>
<evidence type="ECO:0000313" key="4">
    <source>
        <dbReference type="Proteomes" id="UP000189229"/>
    </source>
</evidence>
<reference evidence="3 4" key="1">
    <citation type="submission" date="2017-02" db="EMBL/GenBank/DDBJ databases">
        <title>Complete genome sequences of Mycobacterium kansasii strains isolated from rhesus macaques.</title>
        <authorList>
            <person name="Panda A."/>
            <person name="Nagaraj S."/>
            <person name="Zhao X."/>
            <person name="Tettelin H."/>
            <person name="Detolla L.J."/>
        </authorList>
    </citation>
    <scope>NUCLEOTIDE SEQUENCE [LARGE SCALE GENOMIC DNA]</scope>
    <source>
        <strain evidence="3 4">11-3813</strain>
    </source>
</reference>
<organism evidence="3 4">
    <name type="scientific">Mycobacterium kansasii</name>
    <dbReference type="NCBI Taxonomy" id="1768"/>
    <lineage>
        <taxon>Bacteria</taxon>
        <taxon>Bacillati</taxon>
        <taxon>Actinomycetota</taxon>
        <taxon>Actinomycetes</taxon>
        <taxon>Mycobacteriales</taxon>
        <taxon>Mycobacteriaceae</taxon>
        <taxon>Mycobacterium</taxon>
    </lineage>
</organism>
<evidence type="ECO:0000313" key="5">
    <source>
        <dbReference type="Proteomes" id="UP000516380"/>
    </source>
</evidence>
<accession>A0A1V3WHD0</accession>
<feature type="transmembrane region" description="Helical" evidence="1">
    <location>
        <begin position="50"/>
        <end position="73"/>
    </location>
</feature>
<keyword evidence="5" id="KW-1185">Reference proteome</keyword>
<name>A0A1V3WHD0_MYCKA</name>
<dbReference type="AlphaFoldDB" id="A0A1V3WHD0"/>
<gene>
    <name evidence="3" type="ORF">BZL30_8773</name>
    <name evidence="2" type="ORF">NIIDMKKI_65600</name>
</gene>
<protein>
    <recommendedName>
        <fullName evidence="6">DUF4229 domain-containing protein</fullName>
    </recommendedName>
</protein>
<proteinExistence type="predicted"/>
<dbReference type="Pfam" id="PF14012">
    <property type="entry name" value="DUF4229"/>
    <property type="match status" value="1"/>
</dbReference>
<dbReference type="Proteomes" id="UP000189229">
    <property type="component" value="Unassembled WGS sequence"/>
</dbReference>
<feature type="transmembrane region" description="Helical" evidence="1">
    <location>
        <begin position="22"/>
        <end position="44"/>
    </location>
</feature>
<keyword evidence="1" id="KW-0472">Membrane</keyword>
<keyword evidence="1" id="KW-0812">Transmembrane</keyword>
<evidence type="ECO:0000313" key="2">
    <source>
        <dbReference type="EMBL" id="BCI91354.1"/>
    </source>
</evidence>
<sequence>MSAAPNGNSAEKTAGSRGLVDVALYATARLLLAVVVTGVIYGVARLTGIAEFPVVVAALFGLTIAMPLGMWIFTPLRRQATAALAVAGSAGAPNANGCGPGCEVRIPTIRTPTSVPAKAEILLIRSAP</sequence>
<keyword evidence="1" id="KW-1133">Transmembrane helix</keyword>
<reference evidence="2 5" key="2">
    <citation type="submission" date="2020-07" db="EMBL/GenBank/DDBJ databases">
        <title>Mycobacterium kansasii (former subtype) with zoonotic potential isolated from diseased indoor pet cat, Japan.</title>
        <authorList>
            <person name="Fukano H."/>
            <person name="Terazono T."/>
            <person name="Hoshino Y."/>
        </authorList>
    </citation>
    <scope>NUCLEOTIDE SEQUENCE [LARGE SCALE GENOMIC DNA]</scope>
    <source>
        <strain evidence="2 5">Kuro-I</strain>
    </source>
</reference>
<evidence type="ECO:0000256" key="1">
    <source>
        <dbReference type="SAM" id="Phobius"/>
    </source>
</evidence>
<evidence type="ECO:0000313" key="3">
    <source>
        <dbReference type="EMBL" id="OOK65691.1"/>
    </source>
</evidence>